<sequence length="1785" mass="185982">MSLSDLIEQHVLARPEATAVVYPGHPGGEPALSYDGLSRAANRLAAHLAAHGVGPGDRVVTCLRAGPAMVTAFLAIVRAGAAYVPVDPAHPLERRRLIVRDCSARAVVTEAEFAEGCAGLGAFVVAVDADAEEIAARPDALPGVDVSPESAAYVCYTSGTTGTPKGVVVPHRAVLDLVRSTDYVRLTPDDVVAQAANPAFDAVTFEVWSTLTAGARLVGLPKDTVVDPGRFERAVVEHGLSVIFLTTALFNQIARDRPSAYAPLRVVMFGGEACDPRRVRQVLAADPPRQLLHVYGPTETTTFATWHEITEVADDARTIPIGRPIGATVAVVVDEDGRRLGAGGTGELLLGGPGLATGYLERPELTAQRFVPDTFTGTDAGVLYRTGDRVLLLDDGSVEFVGRVDNQIKLRGFRIELGEIESVLTEHPAVSEAAVSVYEAGDGDRRLVAHVVPAAPEAVAAEADEQVTEWKEIYETLYDDAAAAEFGENFAGWNSSYDGEPLPIEEMREWRAATVQRIRELGPRRVLEIGVGTGLLLAKLAVADECEEYWATDFSESVIEALRAQTEADPRLRDKVRLDCRGADDTDGLPAGHFDTIVINSVIQYFPSLAYLRTVIERALPLLAPGGSLLLGDLRNLDLSRCMQTGVELAWGGAQKWDPAEVRRAVGQRVAFETELLLSPALFTALARELPAIRGVDVRVKRGVYHNELSRYRYEAVLHTAAPDVDLTAAPRAEWGAEVTDAASLETYLQRENPSLLRLAGVPNSRLHGEFSAMRDLDDPARTVADAAARIVEAPGAPDPEDLCELAERLGYRALPTWSGADAGALDLLFLSPGAAARGATAGGVYAAPATGVDACANTPTAFDRTVDLEVLLRGHLQQQLPDYMIPSALVTLDALPLNASGKVDRKALPAPELTAAAPGAQPGTPLQEIVRDLFAEVVGVPRRRVDADRDFFKLGGHSLGAARLLSRARETLGTDPGSRALYDAPTPVEFAALGGDCASAPSGAGSGTAGRLVLPIRLRGALDRRALEAALGDLEARHEVLAGLRLVAARDDGRQNSTDQLASPTAQLTSYAADDQLLTFSLPPATVDLWSQRPLAADLATAYGARATGDVPRPGPAVALPEARDSAGDMPPTPLPGSGPTGADDGFGSLQSQLGSELHDKLGQFATERGATVAVVVHTALAALLARLGAGPAVTVAATVPARGSDELRRAVGPYGRRLALTVDTAGDPAFSELLGRVRAAALTAYRTADAPWAGPGGVSLTVLQEQDVEYQAAGLSLRPELPQPPTPSGEFGLTLIERQNAAGAPAGIAVSAAYRREAVGETAAASLTGQLVAVLEAVLDDDTCPLSRLPLGAGGEQAEGVWSGREVETAAATLPELFAARVAAAPGALALAGLDYAELDVRSDLLAHALIEHGAGPGTSVATAIESPAGFAVAALAVAKAGAACLPLDPETGAPETLSPVALLLDATADLALPPVPGAARLVRDPDTTIAPSAGSWPVKDEERVRPLTADHPVLLAPGSAGPVLVGAASAAVASAVADGEGTTGPAAWLVRGYPDADAALGLLTALACGATVVVPDGTTYDEGPQALAGWLRQHGARTVLGGVSPEVLAAARAEGISLLLSGGSAEGRLLVDHPPGAPTRPAPGHRAYVLDAALRPAAPGAAGALYLAGAGVAIGYAGLPGATGERFVPDPFAAAGTARMWRTGRAARLDRDGVLEVLDEPWEQDPFTDEYGTFVVVSDDAGRRSLWPAAVPVPDGWRITHEEDLYDLCLDHLDEPAAATTP</sequence>
<dbReference type="Pfam" id="PF00501">
    <property type="entry name" value="AMP-binding"/>
    <property type="match status" value="2"/>
</dbReference>
<dbReference type="Gene3D" id="3.30.559.10">
    <property type="entry name" value="Chloramphenicol acetyltransferase-like domain"/>
    <property type="match status" value="1"/>
</dbReference>
<dbReference type="PANTHER" id="PTHR45527">
    <property type="entry name" value="NONRIBOSOMAL PEPTIDE SYNTHETASE"/>
    <property type="match status" value="1"/>
</dbReference>
<dbReference type="InterPro" id="IPR000873">
    <property type="entry name" value="AMP-dep_synth/lig_dom"/>
</dbReference>
<dbReference type="InterPro" id="IPR009081">
    <property type="entry name" value="PP-bd_ACP"/>
</dbReference>
<dbReference type="Pfam" id="PF03621">
    <property type="entry name" value="MbtH"/>
    <property type="match status" value="1"/>
</dbReference>
<dbReference type="PROSITE" id="PS50075">
    <property type="entry name" value="CARRIER"/>
    <property type="match status" value="1"/>
</dbReference>
<dbReference type="SUPFAM" id="SSF56801">
    <property type="entry name" value="Acetyl-CoA synthetase-like"/>
    <property type="match status" value="2"/>
</dbReference>
<dbReference type="SUPFAM" id="SSF52777">
    <property type="entry name" value="CoA-dependent acyltransferases"/>
    <property type="match status" value="2"/>
</dbReference>
<evidence type="ECO:0000313" key="8">
    <source>
        <dbReference type="Proteomes" id="UP001596523"/>
    </source>
</evidence>
<dbReference type="InterPro" id="IPR001242">
    <property type="entry name" value="Condensation_dom"/>
</dbReference>
<name>A0ABW2JVS3_9ACTN</name>
<keyword evidence="8" id="KW-1185">Reference proteome</keyword>
<dbReference type="Gene3D" id="3.90.820.10">
    <property type="entry name" value="Structural Genomics, Unknown Function 30-nov-00 1gh9 Mol_id"/>
    <property type="match status" value="1"/>
</dbReference>
<dbReference type="InterPro" id="IPR006162">
    <property type="entry name" value="Ppantetheine_attach_site"/>
</dbReference>
<dbReference type="RefSeq" id="WP_381840531.1">
    <property type="nucleotide sequence ID" value="NZ_JBHTCF010000031.1"/>
</dbReference>
<dbReference type="Gene3D" id="3.40.50.12780">
    <property type="entry name" value="N-terminal domain of ligase-like"/>
    <property type="match status" value="1"/>
</dbReference>
<accession>A0ABW2JVS3</accession>
<dbReference type="SMART" id="SM00823">
    <property type="entry name" value="PKS_PP"/>
    <property type="match status" value="1"/>
</dbReference>
<dbReference type="EMBL" id="JBHTCF010000031">
    <property type="protein sequence ID" value="MFC7310290.1"/>
    <property type="molecule type" value="Genomic_DNA"/>
</dbReference>
<dbReference type="Gene3D" id="3.30.559.30">
    <property type="entry name" value="Nonribosomal peptide synthetase, condensation domain"/>
    <property type="match status" value="1"/>
</dbReference>
<dbReference type="PANTHER" id="PTHR45527:SF1">
    <property type="entry name" value="FATTY ACID SYNTHASE"/>
    <property type="match status" value="1"/>
</dbReference>
<dbReference type="Proteomes" id="UP001596523">
    <property type="component" value="Unassembled WGS sequence"/>
</dbReference>
<dbReference type="InterPro" id="IPR045851">
    <property type="entry name" value="AMP-bd_C_sf"/>
</dbReference>
<dbReference type="SUPFAM" id="SSF47336">
    <property type="entry name" value="ACP-like"/>
    <property type="match status" value="1"/>
</dbReference>
<keyword evidence="2" id="KW-0596">Phosphopantetheine</keyword>
<dbReference type="Pfam" id="PF00550">
    <property type="entry name" value="PP-binding"/>
    <property type="match status" value="1"/>
</dbReference>
<evidence type="ECO:0000313" key="7">
    <source>
        <dbReference type="EMBL" id="MFC7310290.1"/>
    </source>
</evidence>
<dbReference type="SMART" id="SM00923">
    <property type="entry name" value="MbtH"/>
    <property type="match status" value="1"/>
</dbReference>
<dbReference type="InterPro" id="IPR042099">
    <property type="entry name" value="ANL_N_sf"/>
</dbReference>
<dbReference type="Pfam" id="PF00668">
    <property type="entry name" value="Condensation"/>
    <property type="match status" value="1"/>
</dbReference>
<dbReference type="InterPro" id="IPR020845">
    <property type="entry name" value="AMP-binding_CS"/>
</dbReference>
<dbReference type="InterPro" id="IPR020806">
    <property type="entry name" value="PKS_PP-bd"/>
</dbReference>
<evidence type="ECO:0000256" key="1">
    <source>
        <dbReference type="ARBA" id="ARBA00001957"/>
    </source>
</evidence>
<dbReference type="InterPro" id="IPR023213">
    <property type="entry name" value="CAT-like_dom_sf"/>
</dbReference>
<comment type="cofactor">
    <cofactor evidence="1">
        <name>pantetheine 4'-phosphate</name>
        <dbReference type="ChEBI" id="CHEBI:47942"/>
    </cofactor>
</comment>
<dbReference type="PROSITE" id="PS00012">
    <property type="entry name" value="PHOSPHOPANTETHEINE"/>
    <property type="match status" value="1"/>
</dbReference>
<dbReference type="Gene3D" id="3.40.50.150">
    <property type="entry name" value="Vaccinia Virus protein VP39"/>
    <property type="match status" value="1"/>
</dbReference>
<dbReference type="SUPFAM" id="SSF53335">
    <property type="entry name" value="S-adenosyl-L-methionine-dependent methyltransferases"/>
    <property type="match status" value="1"/>
</dbReference>
<reference evidence="8" key="1">
    <citation type="journal article" date="2019" name="Int. J. Syst. Evol. Microbiol.">
        <title>The Global Catalogue of Microorganisms (GCM) 10K type strain sequencing project: providing services to taxonomists for standard genome sequencing and annotation.</title>
        <authorList>
            <consortium name="The Broad Institute Genomics Platform"/>
            <consortium name="The Broad Institute Genome Sequencing Center for Infectious Disease"/>
            <person name="Wu L."/>
            <person name="Ma J."/>
        </authorList>
    </citation>
    <scope>NUCLEOTIDE SEQUENCE [LARGE SCALE GENOMIC DNA]</scope>
    <source>
        <strain evidence="8">SYNS20</strain>
    </source>
</reference>
<evidence type="ECO:0000256" key="2">
    <source>
        <dbReference type="ARBA" id="ARBA00022450"/>
    </source>
</evidence>
<evidence type="ECO:0000256" key="5">
    <source>
        <dbReference type="SAM" id="MobiDB-lite"/>
    </source>
</evidence>
<dbReference type="InterPro" id="IPR010071">
    <property type="entry name" value="AA_adenyl_dom"/>
</dbReference>
<dbReference type="InterPro" id="IPR013217">
    <property type="entry name" value="Methyltransf_12"/>
</dbReference>
<comment type="caution">
    <text evidence="7">The sequence shown here is derived from an EMBL/GenBank/DDBJ whole genome shotgun (WGS) entry which is preliminary data.</text>
</comment>
<dbReference type="InterPro" id="IPR036736">
    <property type="entry name" value="ACP-like_sf"/>
</dbReference>
<dbReference type="Gene3D" id="2.30.38.10">
    <property type="entry name" value="Luciferase, Domain 3"/>
    <property type="match status" value="2"/>
</dbReference>
<evidence type="ECO:0000256" key="4">
    <source>
        <dbReference type="ARBA" id="ARBA00022737"/>
    </source>
</evidence>
<dbReference type="InterPro" id="IPR029063">
    <property type="entry name" value="SAM-dependent_MTases_sf"/>
</dbReference>
<dbReference type="Gene3D" id="1.10.1200.10">
    <property type="entry name" value="ACP-like"/>
    <property type="match status" value="1"/>
</dbReference>
<dbReference type="NCBIfam" id="TIGR01733">
    <property type="entry name" value="AA-adenyl-dom"/>
    <property type="match status" value="1"/>
</dbReference>
<dbReference type="Gene3D" id="3.30.300.30">
    <property type="match status" value="2"/>
</dbReference>
<proteinExistence type="predicted"/>
<organism evidence="7 8">
    <name type="scientific">Streptomyces monticola</name>
    <dbReference type="NCBI Taxonomy" id="2666263"/>
    <lineage>
        <taxon>Bacteria</taxon>
        <taxon>Bacillati</taxon>
        <taxon>Actinomycetota</taxon>
        <taxon>Actinomycetes</taxon>
        <taxon>Kitasatosporales</taxon>
        <taxon>Streptomycetaceae</taxon>
        <taxon>Streptomyces</taxon>
    </lineage>
</organism>
<dbReference type="InterPro" id="IPR005153">
    <property type="entry name" value="MbtH-like_dom"/>
</dbReference>
<dbReference type="Gene3D" id="3.40.50.980">
    <property type="match status" value="2"/>
</dbReference>
<evidence type="ECO:0000259" key="6">
    <source>
        <dbReference type="PROSITE" id="PS50075"/>
    </source>
</evidence>
<evidence type="ECO:0000256" key="3">
    <source>
        <dbReference type="ARBA" id="ARBA00022553"/>
    </source>
</evidence>
<gene>
    <name evidence="7" type="ORF">ACFQVC_39525</name>
</gene>
<dbReference type="PROSITE" id="PS00455">
    <property type="entry name" value="AMP_BINDING"/>
    <property type="match status" value="1"/>
</dbReference>
<feature type="region of interest" description="Disordered" evidence="5">
    <location>
        <begin position="1113"/>
        <end position="1150"/>
    </location>
</feature>
<feature type="domain" description="Carrier" evidence="6">
    <location>
        <begin position="925"/>
        <end position="999"/>
    </location>
</feature>
<protein>
    <submittedName>
        <fullName evidence="7">Amino acid adenylation domain-containing protein</fullName>
    </submittedName>
</protein>
<keyword evidence="4" id="KW-0677">Repeat</keyword>
<keyword evidence="3" id="KW-0597">Phosphoprotein</keyword>
<dbReference type="CDD" id="cd02440">
    <property type="entry name" value="AdoMet_MTases"/>
    <property type="match status" value="1"/>
</dbReference>
<dbReference type="Pfam" id="PF08242">
    <property type="entry name" value="Methyltransf_12"/>
    <property type="match status" value="1"/>
</dbReference>